<evidence type="ECO:0000313" key="1">
    <source>
        <dbReference type="EMBL" id="SMF76552.1"/>
    </source>
</evidence>
<organism evidence="1 2">
    <name type="scientific">Tistlia consotensis USBA 355</name>
    <dbReference type="NCBI Taxonomy" id="560819"/>
    <lineage>
        <taxon>Bacteria</taxon>
        <taxon>Pseudomonadati</taxon>
        <taxon>Pseudomonadota</taxon>
        <taxon>Alphaproteobacteria</taxon>
        <taxon>Rhodospirillales</taxon>
        <taxon>Rhodovibrionaceae</taxon>
        <taxon>Tistlia</taxon>
    </lineage>
</organism>
<dbReference type="RefSeq" id="WP_085125967.1">
    <property type="nucleotide sequence ID" value="NZ_FWZX01000035.1"/>
</dbReference>
<protein>
    <recommendedName>
        <fullName evidence="3">DUF4011 domain-containing protein</fullName>
    </recommendedName>
</protein>
<dbReference type="Proteomes" id="UP000192917">
    <property type="component" value="Unassembled WGS sequence"/>
</dbReference>
<reference evidence="1 2" key="1">
    <citation type="submission" date="2017-04" db="EMBL/GenBank/DDBJ databases">
        <authorList>
            <person name="Afonso C.L."/>
            <person name="Miller P.J."/>
            <person name="Scott M.A."/>
            <person name="Spackman E."/>
            <person name="Goraichik I."/>
            <person name="Dimitrov K.M."/>
            <person name="Suarez D.L."/>
            <person name="Swayne D.E."/>
        </authorList>
    </citation>
    <scope>NUCLEOTIDE SEQUENCE [LARGE SCALE GENOMIC DNA]</scope>
    <source>
        <strain evidence="1 2">USBA 355</strain>
    </source>
</reference>
<gene>
    <name evidence="1" type="ORF">SAMN05428998_13564</name>
</gene>
<dbReference type="Pfam" id="PF13195">
    <property type="entry name" value="DUF4011"/>
    <property type="match status" value="1"/>
</dbReference>
<sequence>MEGEITTEAETCKIRVHWQIAAKLNFACHQSAFPVLRDLRIENLDPEERLEDLLVTISADPAFLKARSWRFDRIAPGGIVPVKQRDLEVEGGFLLGLDEAMRGTVTLRVERAGEVLTEESRTVELLARNEWGGAGYMPELLAAFSMPNDRAVDRVLHDASLALRKAGKPDGLDGYKSGSRQRVWEVVSAIYTAVANLGITYAVPPASFERDGQKIRLPNQILENRVATCLDTTMLFASALERAGLNPIVALPHGHAVVGAWLQPEELTSIVIDEAETLRKRHQLKELVLFETTCITSHPAPPFSKAVATAMETLVPEKDSTFGAAVDIRRARSHRILPLGLKDGAAGLPDGEPEPAAVEVPLEQAPPLPDFDQEAEEEIPETPAGRLERWQRKLLDLSARNPLLAHRASKACLTIICPDPGLLEDKLAEGARISIEPVPQPSAQAQDSEIHRQRTGEVITEEYARDALHKGQVLVDLPKDELGKRAVEIYRKAQTALQEGGSNTLYLALGFLLWKRDEKDDRRFRAPLILLPVTLQRQSVRSGVKMIAHDDEPRFNTTLLEMLRRDFKIDIKGLDRDLPKDQSGIDVQGIWNTVRRAVKDAPGFEVVEEVVLGHFSFAKCKRSLNPLLASLT</sequence>
<name>A0A1Y6CN55_9PROT</name>
<evidence type="ECO:0008006" key="3">
    <source>
        <dbReference type="Google" id="ProtNLM"/>
    </source>
</evidence>
<evidence type="ECO:0000313" key="2">
    <source>
        <dbReference type="Proteomes" id="UP000192917"/>
    </source>
</evidence>
<dbReference type="STRING" id="560819.SAMN05428998_13564"/>
<dbReference type="InterPro" id="IPR025103">
    <property type="entry name" value="DUF4011"/>
</dbReference>
<keyword evidence="2" id="KW-1185">Reference proteome</keyword>
<dbReference type="EMBL" id="FWZX01000035">
    <property type="protein sequence ID" value="SMF76552.1"/>
    <property type="molecule type" value="Genomic_DNA"/>
</dbReference>
<accession>A0A1Y6CN55</accession>
<proteinExistence type="predicted"/>
<dbReference type="AlphaFoldDB" id="A0A1Y6CN55"/>